<dbReference type="SUPFAM" id="SSF82708">
    <property type="entry name" value="R3H domain"/>
    <property type="match status" value="1"/>
</dbReference>
<feature type="compositionally biased region" description="Basic and acidic residues" evidence="2">
    <location>
        <begin position="203"/>
        <end position="213"/>
    </location>
</feature>
<dbReference type="EMBL" id="JAAGAX010000013">
    <property type="protein sequence ID" value="KAF2294946.1"/>
    <property type="molecule type" value="Genomic_DNA"/>
</dbReference>
<dbReference type="PANTHER" id="PTHR15672:SF8">
    <property type="entry name" value="PROTEIN ENCORE"/>
    <property type="match status" value="1"/>
</dbReference>
<reference evidence="5 6" key="1">
    <citation type="journal article" date="2020" name="Mol. Plant">
        <title>The Chromosome-Based Rubber Tree Genome Provides New Insights into Spurge Genome Evolution and Rubber Biosynthesis.</title>
        <authorList>
            <person name="Liu J."/>
            <person name="Shi C."/>
            <person name="Shi C.C."/>
            <person name="Li W."/>
            <person name="Zhang Q.J."/>
            <person name="Zhang Y."/>
            <person name="Li K."/>
            <person name="Lu H.F."/>
            <person name="Shi C."/>
            <person name="Zhu S.T."/>
            <person name="Xiao Z.Y."/>
            <person name="Nan H."/>
            <person name="Yue Y."/>
            <person name="Zhu X.G."/>
            <person name="Wu Y."/>
            <person name="Hong X.N."/>
            <person name="Fan G.Y."/>
            <person name="Tong Y."/>
            <person name="Zhang D."/>
            <person name="Mao C.L."/>
            <person name="Liu Y.L."/>
            <person name="Hao S.J."/>
            <person name="Liu W.Q."/>
            <person name="Lv M.Q."/>
            <person name="Zhang H.B."/>
            <person name="Liu Y."/>
            <person name="Hu-Tang G.R."/>
            <person name="Wang J.P."/>
            <person name="Wang J.H."/>
            <person name="Sun Y.H."/>
            <person name="Ni S.B."/>
            <person name="Chen W.B."/>
            <person name="Zhang X.C."/>
            <person name="Jiao Y.N."/>
            <person name="Eichler E.E."/>
            <person name="Li G.H."/>
            <person name="Liu X."/>
            <person name="Gao L.Z."/>
        </authorList>
    </citation>
    <scope>NUCLEOTIDE SEQUENCE [LARGE SCALE GENOMIC DNA]</scope>
    <source>
        <strain evidence="6">cv. GT1</strain>
        <tissue evidence="5">Leaf</tissue>
    </source>
</reference>
<dbReference type="CDD" id="cd02642">
    <property type="entry name" value="R3H_encore_like"/>
    <property type="match status" value="1"/>
</dbReference>
<sequence length="489" mass="54893">MEGSVVEDLGTPVSWEVADLEETMSRFMLKDSKKDSEQPPQELFPMFLFIRGRCRVMGRYIPVRKWLKFNSLYREGGSVMKGVLRMEQDVEKFIHDPTQQQLEFQQLPTSYLRLAAHRVAQHYSLQSMVLLDNNVPDASGSRIIVRKTSECRLPLIRLADIPVNLPSEDSGVVKVAIKQRPQKRPQTVNNSNSNSMKKNSSKSVEERKEEYNRARARIFNSSGFNSGASGKPEGEPRLQDGSHHGLLGMLKTEEKPVSGISDINSGRGSIESSTSSSRSARTRTEKEPSSRYKPNNRVAIFRDREVDRKDPDYDRSYDRYMQRFDPGFGFNGGPYTMRPMYTPALNYNTEFPQLGSSHRPQISPEHQPLPLPQHLRGPWASPSTPAGIGYGHPETMMPPFNQNHVGAHPSSAIYLHSSQYPCQCPGMPFIQPFSQLAGVQAQGTEVGGNGHLCSDPFLHSEYQLKLLPLVMNDVEAQRLGGSLVCMGEP</sequence>
<evidence type="ECO:0000256" key="1">
    <source>
        <dbReference type="ARBA" id="ARBA00022553"/>
    </source>
</evidence>
<evidence type="ECO:0000259" key="3">
    <source>
        <dbReference type="PROSITE" id="PS51061"/>
    </source>
</evidence>
<dbReference type="GO" id="GO:0003676">
    <property type="term" value="F:nucleic acid binding"/>
    <property type="evidence" value="ECO:0007669"/>
    <property type="project" value="UniProtKB-UniRule"/>
</dbReference>
<feature type="compositionally biased region" description="Low complexity" evidence="2">
    <location>
        <begin position="219"/>
        <end position="230"/>
    </location>
</feature>
<protein>
    <recommendedName>
        <fullName evidence="7">SUZ domain-containing protein</fullName>
    </recommendedName>
</protein>
<dbReference type="Pfam" id="PF12752">
    <property type="entry name" value="SUZ"/>
    <property type="match status" value="1"/>
</dbReference>
<evidence type="ECO:0000313" key="6">
    <source>
        <dbReference type="Proteomes" id="UP000467840"/>
    </source>
</evidence>
<feature type="domain" description="SUZ" evidence="4">
    <location>
        <begin position="152"/>
        <end position="223"/>
    </location>
</feature>
<dbReference type="InterPro" id="IPR001374">
    <property type="entry name" value="R3H_dom"/>
</dbReference>
<dbReference type="Proteomes" id="UP000467840">
    <property type="component" value="Chromosome 7"/>
</dbReference>
<evidence type="ECO:0008006" key="7">
    <source>
        <dbReference type="Google" id="ProtNLM"/>
    </source>
</evidence>
<name>A0A6A6L486_HEVBR</name>
<dbReference type="InterPro" id="IPR036867">
    <property type="entry name" value="R3H_dom_sf"/>
</dbReference>
<dbReference type="AlphaFoldDB" id="A0A6A6L486"/>
<dbReference type="Gene3D" id="3.30.1370.50">
    <property type="entry name" value="R3H-like domain"/>
    <property type="match status" value="1"/>
</dbReference>
<dbReference type="PANTHER" id="PTHR15672">
    <property type="entry name" value="CAMP-REGULATED PHOSPHOPROTEIN 21 RELATED R3H DOMAIN CONTAINING PROTEIN"/>
    <property type="match status" value="1"/>
</dbReference>
<dbReference type="InterPro" id="IPR024771">
    <property type="entry name" value="SUZ"/>
</dbReference>
<organism evidence="5 6">
    <name type="scientific">Hevea brasiliensis</name>
    <name type="common">Para rubber tree</name>
    <name type="synonym">Siphonia brasiliensis</name>
    <dbReference type="NCBI Taxonomy" id="3981"/>
    <lineage>
        <taxon>Eukaryota</taxon>
        <taxon>Viridiplantae</taxon>
        <taxon>Streptophyta</taxon>
        <taxon>Embryophyta</taxon>
        <taxon>Tracheophyta</taxon>
        <taxon>Spermatophyta</taxon>
        <taxon>Magnoliopsida</taxon>
        <taxon>eudicotyledons</taxon>
        <taxon>Gunneridae</taxon>
        <taxon>Pentapetalae</taxon>
        <taxon>rosids</taxon>
        <taxon>fabids</taxon>
        <taxon>Malpighiales</taxon>
        <taxon>Euphorbiaceae</taxon>
        <taxon>Crotonoideae</taxon>
        <taxon>Micrandreae</taxon>
        <taxon>Hevea</taxon>
    </lineage>
</organism>
<dbReference type="PROSITE" id="PS51061">
    <property type="entry name" value="R3H"/>
    <property type="match status" value="1"/>
</dbReference>
<dbReference type="Pfam" id="PF01424">
    <property type="entry name" value="R3H"/>
    <property type="match status" value="1"/>
</dbReference>
<dbReference type="InterPro" id="IPR051937">
    <property type="entry name" value="R3H_domain_containing"/>
</dbReference>
<proteinExistence type="predicted"/>
<accession>A0A6A6L486</accession>
<keyword evidence="1" id="KW-0597">Phosphoprotein</keyword>
<feature type="region of interest" description="Disordered" evidence="2">
    <location>
        <begin position="178"/>
        <end position="295"/>
    </location>
</feature>
<evidence type="ECO:0000313" key="5">
    <source>
        <dbReference type="EMBL" id="KAF2294946.1"/>
    </source>
</evidence>
<feature type="compositionally biased region" description="Low complexity" evidence="2">
    <location>
        <begin position="265"/>
        <end position="279"/>
    </location>
</feature>
<evidence type="ECO:0000256" key="2">
    <source>
        <dbReference type="SAM" id="MobiDB-lite"/>
    </source>
</evidence>
<dbReference type="PROSITE" id="PS51673">
    <property type="entry name" value="SUZ"/>
    <property type="match status" value="1"/>
</dbReference>
<comment type="caution">
    <text evidence="5">The sequence shown here is derived from an EMBL/GenBank/DDBJ whole genome shotgun (WGS) entry which is preliminary data.</text>
</comment>
<feature type="compositionally biased region" description="Low complexity" evidence="2">
    <location>
        <begin position="189"/>
        <end position="202"/>
    </location>
</feature>
<feature type="domain" description="R3H" evidence="3">
    <location>
        <begin position="80"/>
        <end position="149"/>
    </location>
</feature>
<gene>
    <name evidence="5" type="ORF">GH714_029564</name>
</gene>
<keyword evidence="6" id="KW-1185">Reference proteome</keyword>
<evidence type="ECO:0000259" key="4">
    <source>
        <dbReference type="PROSITE" id="PS51673"/>
    </source>
</evidence>
<feature type="compositionally biased region" description="Basic and acidic residues" evidence="2">
    <location>
        <begin position="232"/>
        <end position="243"/>
    </location>
</feature>